<proteinExistence type="predicted"/>
<dbReference type="PANTHER" id="PTHR13318:SF95">
    <property type="entry name" value="F-BOX PROTEIN YLR352W"/>
    <property type="match status" value="1"/>
</dbReference>
<dbReference type="RefSeq" id="XP_024893534.1">
    <property type="nucleotide sequence ID" value="XM_025037766.1"/>
</dbReference>
<dbReference type="Pfam" id="PF00646">
    <property type="entry name" value="F-box"/>
    <property type="match status" value="1"/>
</dbReference>
<dbReference type="GO" id="GO:0019005">
    <property type="term" value="C:SCF ubiquitin ligase complex"/>
    <property type="evidence" value="ECO:0007669"/>
    <property type="project" value="TreeGrafter"/>
</dbReference>
<evidence type="ECO:0000259" key="1">
    <source>
        <dbReference type="PROSITE" id="PS50181"/>
    </source>
</evidence>
<dbReference type="Proteomes" id="UP000504618">
    <property type="component" value="Unplaced"/>
</dbReference>
<organism evidence="2 3">
    <name type="scientific">Temnothorax curvispinosus</name>
    <dbReference type="NCBI Taxonomy" id="300111"/>
    <lineage>
        <taxon>Eukaryota</taxon>
        <taxon>Metazoa</taxon>
        <taxon>Ecdysozoa</taxon>
        <taxon>Arthropoda</taxon>
        <taxon>Hexapoda</taxon>
        <taxon>Insecta</taxon>
        <taxon>Pterygota</taxon>
        <taxon>Neoptera</taxon>
        <taxon>Endopterygota</taxon>
        <taxon>Hymenoptera</taxon>
        <taxon>Apocrita</taxon>
        <taxon>Aculeata</taxon>
        <taxon>Formicoidea</taxon>
        <taxon>Formicidae</taxon>
        <taxon>Myrmicinae</taxon>
        <taxon>Temnothorax</taxon>
    </lineage>
</organism>
<dbReference type="InterPro" id="IPR006553">
    <property type="entry name" value="Leu-rich_rpt_Cys-con_subtyp"/>
</dbReference>
<evidence type="ECO:0000313" key="3">
    <source>
        <dbReference type="RefSeq" id="XP_024893533.1"/>
    </source>
</evidence>
<evidence type="ECO:0000313" key="2">
    <source>
        <dbReference type="Proteomes" id="UP000504618"/>
    </source>
</evidence>
<dbReference type="SUPFAM" id="SSF52047">
    <property type="entry name" value="RNI-like"/>
    <property type="match status" value="1"/>
</dbReference>
<gene>
    <name evidence="3 4" type="primary">LOC112468544</name>
</gene>
<dbReference type="InterPro" id="IPR001810">
    <property type="entry name" value="F-box_dom"/>
</dbReference>
<dbReference type="PROSITE" id="PS50181">
    <property type="entry name" value="FBOX"/>
    <property type="match status" value="1"/>
</dbReference>
<dbReference type="OrthoDB" id="2153609at2759"/>
<protein>
    <submittedName>
        <fullName evidence="3 4">F-box/LRR-repeat protein 4-like</fullName>
    </submittedName>
</protein>
<dbReference type="AlphaFoldDB" id="A0A6J1RGR7"/>
<dbReference type="GO" id="GO:0031146">
    <property type="term" value="P:SCF-dependent proteasomal ubiquitin-dependent protein catabolic process"/>
    <property type="evidence" value="ECO:0007669"/>
    <property type="project" value="TreeGrafter"/>
</dbReference>
<dbReference type="PANTHER" id="PTHR13318">
    <property type="entry name" value="PARTNER OF PAIRED, ISOFORM B-RELATED"/>
    <property type="match status" value="1"/>
</dbReference>
<sequence length="664" mass="77173">MASYSQPLYCDESCSQYPYIGRVSVGEEDSVDFIYQFVKKRFVAKNHRNNSIFHTAPDVIGPPKFQSYGELFYLPFFQGGMMSTFDEHISTSPWENRSPESNLDFADRCGEIENNYIDIEFHEAVYPIRVSIYEILNPGRVIQIWAQDSNNQWFQLWNGSPQIVSPTSRLFSPPLSHPCKFKTKMLKLVFKNNPQTFPITYTKLDAVMLIGTSDLILPRNTNESLTNLFKEINCMDSLPFHEDDNLTADLKNVHSDIVYLQEHFPEYCVIFKSDAGTSREVIPDYVQPLGQKYSRCLLSKGHSNNAQSMKLSLGESKKLLRCSILALSDEILLKILKNLDLTTLCRMKYVDERFKNLIQDYELYTCLNVRNVCRTDMHDIFCYFTPRCKYLQQLDLTGSKFDVRDFINFLDNCGRRLTHLRLTGCCSSVDNCALLKISEICKNLKELDLESCGCLDDEGFSYLEKLNSLEHLNLYDTYITSERLYKILQKNQWMRDLCVFASSLRTTNLDLEADAIKLRNSCPNLEVIDLYRTINHTPTSINVLADCKNLRKVYLPQLGCSIADDSLYKLLSSCQRLEAVCLCRIVLTDRNLELLTQCRNLRWLYLYQVKLDKYSPDKYSVIFEQCPKLQELRFIFCKISDCLVNEWKERYPYVSVYTFDHGLT</sequence>
<accession>A0A6J1RGR7</accession>
<feature type="domain" description="F-box" evidence="1">
    <location>
        <begin position="321"/>
        <end position="367"/>
    </location>
</feature>
<dbReference type="SMART" id="SM00367">
    <property type="entry name" value="LRR_CC"/>
    <property type="match status" value="4"/>
</dbReference>
<dbReference type="Gene3D" id="3.80.10.10">
    <property type="entry name" value="Ribonuclease Inhibitor"/>
    <property type="match status" value="2"/>
</dbReference>
<name>A0A6J1RGR7_9HYME</name>
<dbReference type="RefSeq" id="XP_024893533.1">
    <property type="nucleotide sequence ID" value="XM_025037765.1"/>
</dbReference>
<dbReference type="Gene3D" id="1.20.1280.50">
    <property type="match status" value="1"/>
</dbReference>
<evidence type="ECO:0000313" key="4">
    <source>
        <dbReference type="RefSeq" id="XP_024893534.1"/>
    </source>
</evidence>
<reference evidence="3 4" key="1">
    <citation type="submission" date="2025-04" db="UniProtKB">
        <authorList>
            <consortium name="RefSeq"/>
        </authorList>
    </citation>
    <scope>IDENTIFICATION</scope>
    <source>
        <tissue evidence="3 4">Whole body</tissue>
    </source>
</reference>
<dbReference type="InterPro" id="IPR032675">
    <property type="entry name" value="LRR_dom_sf"/>
</dbReference>
<dbReference type="GeneID" id="112468544"/>
<keyword evidence="2" id="KW-1185">Reference proteome</keyword>